<feature type="compositionally biased region" description="Low complexity" evidence="1">
    <location>
        <begin position="415"/>
        <end position="426"/>
    </location>
</feature>
<sequence length="529" mass="56432">MAGKRGTMSYEVERTMRTIFKRCKQCPSETPSCPPNCKANEICSLVPVDCNECAYMVCIANPNPAPKSNGPNVGAIAGGVVGGVAFMAVVVFCFYWFWIRKRRQQQEADGWVSEDEWEEEEDDIAQQKLGGERRFTAFKSQDALSTRTRGSVANSILSRASNIIQIAFIPGVTTRNGSGHNSLLNNSPVPPVPAAQRNTPRSPLSNQDDALFFRPGDLRDSTYSGTESLGSNRDTQYNLRHQSITPSLARSSVASSTVYRDDATSVPMPATQGVRAAARMISVRSNISGDDQASDSSTPTTAHVTTPSGSKKPVQILVPGQASPGPSHTNSIRSVASYGRPQQVSIIKGNPKRVDGPPGQLSREASDASFNTAHTSGTTNAKPSISSPLARYSDESEEEEEDDEHARGKQELIDTTVASPSSSATPLVQPVESPFFDASERPTGANRGYFQSRPNPYASMASSIASASHDRPKRGGRGMGGLSAVIEEATKRASRTGNSPSASQKSIAEEDEQGGLGPFADSHRASGGD</sequence>
<evidence type="ECO:0000313" key="4">
    <source>
        <dbReference type="EMBL" id="KAF2718776.1"/>
    </source>
</evidence>
<evidence type="ECO:0000256" key="1">
    <source>
        <dbReference type="SAM" id="MobiDB-lite"/>
    </source>
</evidence>
<evidence type="ECO:0000259" key="3">
    <source>
        <dbReference type="Pfam" id="PF09463"/>
    </source>
</evidence>
<feature type="compositionally biased region" description="Polar residues" evidence="1">
    <location>
        <begin position="495"/>
        <end position="506"/>
    </location>
</feature>
<keyword evidence="2" id="KW-0472">Membrane</keyword>
<feature type="transmembrane region" description="Helical" evidence="2">
    <location>
        <begin position="73"/>
        <end position="98"/>
    </location>
</feature>
<feature type="compositionally biased region" description="Polar residues" evidence="1">
    <location>
        <begin position="196"/>
        <end position="208"/>
    </location>
</feature>
<name>A0A9P4Q5F1_9PEZI</name>
<dbReference type="InterPro" id="IPR018571">
    <property type="entry name" value="Membrane_anchor_Opy2_N"/>
</dbReference>
<feature type="compositionally biased region" description="Polar residues" evidence="1">
    <location>
        <begin position="368"/>
        <end position="387"/>
    </location>
</feature>
<organism evidence="4 5">
    <name type="scientific">Polychaeton citri CBS 116435</name>
    <dbReference type="NCBI Taxonomy" id="1314669"/>
    <lineage>
        <taxon>Eukaryota</taxon>
        <taxon>Fungi</taxon>
        <taxon>Dikarya</taxon>
        <taxon>Ascomycota</taxon>
        <taxon>Pezizomycotina</taxon>
        <taxon>Dothideomycetes</taxon>
        <taxon>Dothideomycetidae</taxon>
        <taxon>Capnodiales</taxon>
        <taxon>Capnodiaceae</taxon>
        <taxon>Polychaeton</taxon>
    </lineage>
</organism>
<gene>
    <name evidence="4" type="ORF">K431DRAFT_305787</name>
</gene>
<protein>
    <recommendedName>
        <fullName evidence="3">Membrane anchor Opy2 N-terminal domain-containing protein</fullName>
    </recommendedName>
</protein>
<dbReference type="OrthoDB" id="2402916at2759"/>
<keyword evidence="5" id="KW-1185">Reference proteome</keyword>
<proteinExistence type="predicted"/>
<evidence type="ECO:0000313" key="5">
    <source>
        <dbReference type="Proteomes" id="UP000799441"/>
    </source>
</evidence>
<keyword evidence="2" id="KW-0812">Transmembrane</keyword>
<evidence type="ECO:0000256" key="2">
    <source>
        <dbReference type="SAM" id="Phobius"/>
    </source>
</evidence>
<reference evidence="4" key="1">
    <citation type="journal article" date="2020" name="Stud. Mycol.">
        <title>101 Dothideomycetes genomes: a test case for predicting lifestyles and emergence of pathogens.</title>
        <authorList>
            <person name="Haridas S."/>
            <person name="Albert R."/>
            <person name="Binder M."/>
            <person name="Bloem J."/>
            <person name="Labutti K."/>
            <person name="Salamov A."/>
            <person name="Andreopoulos B."/>
            <person name="Baker S."/>
            <person name="Barry K."/>
            <person name="Bills G."/>
            <person name="Bluhm B."/>
            <person name="Cannon C."/>
            <person name="Castanera R."/>
            <person name="Culley D."/>
            <person name="Daum C."/>
            <person name="Ezra D."/>
            <person name="Gonzalez J."/>
            <person name="Henrissat B."/>
            <person name="Kuo A."/>
            <person name="Liang C."/>
            <person name="Lipzen A."/>
            <person name="Lutzoni F."/>
            <person name="Magnuson J."/>
            <person name="Mondo S."/>
            <person name="Nolan M."/>
            <person name="Ohm R."/>
            <person name="Pangilinan J."/>
            <person name="Park H.-J."/>
            <person name="Ramirez L."/>
            <person name="Alfaro M."/>
            <person name="Sun H."/>
            <person name="Tritt A."/>
            <person name="Yoshinaga Y."/>
            <person name="Zwiers L.-H."/>
            <person name="Turgeon B."/>
            <person name="Goodwin S."/>
            <person name="Spatafora J."/>
            <person name="Crous P."/>
            <person name="Grigoriev I."/>
        </authorList>
    </citation>
    <scope>NUCLEOTIDE SEQUENCE</scope>
    <source>
        <strain evidence="4">CBS 116435</strain>
    </source>
</reference>
<feature type="compositionally biased region" description="Polar residues" evidence="1">
    <location>
        <begin position="221"/>
        <end position="238"/>
    </location>
</feature>
<feature type="domain" description="Membrane anchor Opy2 N-terminal" evidence="3">
    <location>
        <begin position="23"/>
        <end position="58"/>
    </location>
</feature>
<feature type="region of interest" description="Disordered" evidence="1">
    <location>
        <begin position="179"/>
        <end position="238"/>
    </location>
</feature>
<feature type="compositionally biased region" description="Low complexity" evidence="1">
    <location>
        <begin position="458"/>
        <end position="467"/>
    </location>
</feature>
<dbReference type="Pfam" id="PF09463">
    <property type="entry name" value="Opy2"/>
    <property type="match status" value="1"/>
</dbReference>
<feature type="region of interest" description="Disordered" evidence="1">
    <location>
        <begin position="287"/>
        <end position="529"/>
    </location>
</feature>
<feature type="compositionally biased region" description="Polar residues" evidence="1">
    <location>
        <begin position="287"/>
        <end position="309"/>
    </location>
</feature>
<comment type="caution">
    <text evidence="4">The sequence shown here is derived from an EMBL/GenBank/DDBJ whole genome shotgun (WGS) entry which is preliminary data.</text>
</comment>
<dbReference type="AlphaFoldDB" id="A0A9P4Q5F1"/>
<feature type="compositionally biased region" description="Polar residues" evidence="1">
    <location>
        <begin position="324"/>
        <end position="345"/>
    </location>
</feature>
<keyword evidence="2" id="KW-1133">Transmembrane helix</keyword>
<dbReference type="Proteomes" id="UP000799441">
    <property type="component" value="Unassembled WGS sequence"/>
</dbReference>
<accession>A0A9P4Q5F1</accession>
<dbReference type="EMBL" id="MU003820">
    <property type="protein sequence ID" value="KAF2718776.1"/>
    <property type="molecule type" value="Genomic_DNA"/>
</dbReference>